<dbReference type="PANTHER" id="PTHR43762">
    <property type="entry name" value="L-GULONOLACTONE OXIDASE"/>
    <property type="match status" value="1"/>
</dbReference>
<name>A0A9N9K2L7_9GLOM</name>
<dbReference type="InterPro" id="IPR010031">
    <property type="entry name" value="FAD_lactone_oxidase-like"/>
</dbReference>
<evidence type="ECO:0000313" key="1">
    <source>
        <dbReference type="EMBL" id="CAG8805807.1"/>
    </source>
</evidence>
<dbReference type="AlphaFoldDB" id="A0A9N9K2L7"/>
<dbReference type="OrthoDB" id="610608at2759"/>
<dbReference type="Proteomes" id="UP000789396">
    <property type="component" value="Unassembled WGS sequence"/>
</dbReference>
<dbReference type="GO" id="GO:0050660">
    <property type="term" value="F:flavin adenine dinucleotide binding"/>
    <property type="evidence" value="ECO:0007669"/>
    <property type="project" value="InterPro"/>
</dbReference>
<reference evidence="1" key="1">
    <citation type="submission" date="2021-06" db="EMBL/GenBank/DDBJ databases">
        <authorList>
            <person name="Kallberg Y."/>
            <person name="Tangrot J."/>
            <person name="Rosling A."/>
        </authorList>
    </citation>
    <scope>NUCLEOTIDE SEQUENCE</scope>
    <source>
        <strain evidence="1">IN212</strain>
    </source>
</reference>
<dbReference type="SUPFAM" id="SSF56176">
    <property type="entry name" value="FAD-binding/transporter-associated domain-like"/>
    <property type="match status" value="1"/>
</dbReference>
<sequence>LKEIAKHNVKLHNWSKTIYSTPELYFEPEFEDDIVKIIELAKRNNKNVRAIGVAHSPSDLPFSDG</sequence>
<organism evidence="1 2">
    <name type="scientific">Racocetra fulgida</name>
    <dbReference type="NCBI Taxonomy" id="60492"/>
    <lineage>
        <taxon>Eukaryota</taxon>
        <taxon>Fungi</taxon>
        <taxon>Fungi incertae sedis</taxon>
        <taxon>Mucoromycota</taxon>
        <taxon>Glomeromycotina</taxon>
        <taxon>Glomeromycetes</taxon>
        <taxon>Diversisporales</taxon>
        <taxon>Gigasporaceae</taxon>
        <taxon>Racocetra</taxon>
    </lineage>
</organism>
<evidence type="ECO:0000313" key="2">
    <source>
        <dbReference type="Proteomes" id="UP000789396"/>
    </source>
</evidence>
<gene>
    <name evidence="1" type="ORF">RFULGI_LOCUS18210</name>
</gene>
<dbReference type="Gene3D" id="3.30.43.10">
    <property type="entry name" value="Uridine Diphospho-n-acetylenolpyruvylglucosamine Reductase, domain 2"/>
    <property type="match status" value="1"/>
</dbReference>
<accession>A0A9N9K2L7</accession>
<dbReference type="PANTHER" id="PTHR43762:SF1">
    <property type="entry name" value="D-ARABINONO-1,4-LACTONE OXIDASE"/>
    <property type="match status" value="1"/>
</dbReference>
<protein>
    <submittedName>
        <fullName evidence="1">6124_t:CDS:1</fullName>
    </submittedName>
</protein>
<feature type="non-terminal residue" evidence="1">
    <location>
        <position position="65"/>
    </location>
</feature>
<dbReference type="EMBL" id="CAJVPZ010077933">
    <property type="protein sequence ID" value="CAG8805807.1"/>
    <property type="molecule type" value="Genomic_DNA"/>
</dbReference>
<keyword evidence="2" id="KW-1185">Reference proteome</keyword>
<dbReference type="InterPro" id="IPR036318">
    <property type="entry name" value="FAD-bd_PCMH-like_sf"/>
</dbReference>
<dbReference type="InterPro" id="IPR016167">
    <property type="entry name" value="FAD-bd_PCMH_sub1"/>
</dbReference>
<feature type="non-terminal residue" evidence="1">
    <location>
        <position position="1"/>
    </location>
</feature>
<proteinExistence type="predicted"/>
<comment type="caution">
    <text evidence="1">The sequence shown here is derived from an EMBL/GenBank/DDBJ whole genome shotgun (WGS) entry which is preliminary data.</text>
</comment>
<dbReference type="GO" id="GO:0016899">
    <property type="term" value="F:oxidoreductase activity, acting on the CH-OH group of donors, oxygen as acceptor"/>
    <property type="evidence" value="ECO:0007669"/>
    <property type="project" value="InterPro"/>
</dbReference>